<feature type="transmembrane region" description="Helical" evidence="2">
    <location>
        <begin position="40"/>
        <end position="59"/>
    </location>
</feature>
<dbReference type="Proteomes" id="UP000243361">
    <property type="component" value="Unassembled WGS sequence"/>
</dbReference>
<dbReference type="NCBIfam" id="TIGR01300">
    <property type="entry name" value="CPA3_mnhG_phaG"/>
    <property type="match status" value="1"/>
</dbReference>
<dbReference type="PANTHER" id="PTHR34703:SF1">
    <property type="entry name" value="ANTIPORTER SUBUNIT MNHG2-RELATED"/>
    <property type="match status" value="1"/>
</dbReference>
<evidence type="ECO:0000313" key="5">
    <source>
        <dbReference type="Proteomes" id="UP000243361"/>
    </source>
</evidence>
<feature type="transmembrane region" description="Helical" evidence="2">
    <location>
        <begin position="6"/>
        <end position="28"/>
    </location>
</feature>
<dbReference type="EMBL" id="PQCO01000156">
    <property type="protein sequence ID" value="PUE03576.1"/>
    <property type="molecule type" value="Genomic_DNA"/>
</dbReference>
<protein>
    <submittedName>
        <fullName evidence="3">Sodium:proton antiporter</fullName>
    </submittedName>
</protein>
<dbReference type="PANTHER" id="PTHR34703">
    <property type="entry name" value="ANTIPORTER SUBUNIT MNHG2-RELATED"/>
    <property type="match status" value="1"/>
</dbReference>
<name>A0A657PVB4_9GAMM</name>
<evidence type="ECO:0000313" key="6">
    <source>
        <dbReference type="Proteomes" id="UP000250928"/>
    </source>
</evidence>
<reference evidence="3 5" key="1">
    <citation type="submission" date="2017-02" db="EMBL/GenBank/DDBJ databases">
        <title>Novel co-symbiosis in the unique lucinid bivalve Phacoides pectinatus.</title>
        <authorList>
            <person name="Lim S.J."/>
            <person name="Davis B.G."/>
            <person name="Gill D.E."/>
            <person name="Engel A.S."/>
            <person name="Anderson L.C."/>
            <person name="Campbell B.J."/>
        </authorList>
    </citation>
    <scope>NUCLEOTIDE SEQUENCE [LARGE SCALE GENOMIC DNA]</scope>
    <source>
        <strain evidence="3">LUC13016_P6</strain>
    </source>
</reference>
<evidence type="ECO:0000256" key="1">
    <source>
        <dbReference type="SAM" id="MobiDB-lite"/>
    </source>
</evidence>
<organism evidence="3 5">
    <name type="scientific">Candidatus Sedimenticola endophacoides</name>
    <dbReference type="NCBI Taxonomy" id="2548426"/>
    <lineage>
        <taxon>Bacteria</taxon>
        <taxon>Pseudomonadati</taxon>
        <taxon>Pseudomonadota</taxon>
        <taxon>Gammaproteobacteria</taxon>
        <taxon>Chromatiales</taxon>
        <taxon>Sedimenticolaceae</taxon>
        <taxon>Sedimenticola</taxon>
    </lineage>
</organism>
<keyword evidence="2" id="KW-1133">Transmembrane helix</keyword>
<reference evidence="4 6" key="2">
    <citation type="submission" date="2018-01" db="EMBL/GenBank/DDBJ databases">
        <title>Novel co-symbiosis in the lucinid bivalve Phacoides pectinatus.</title>
        <authorList>
            <person name="Lim S.J."/>
            <person name="Davis B.G."/>
            <person name="Gill D.E."/>
            <person name="Engel A.S."/>
            <person name="Anderson L.C."/>
            <person name="Campbell B.J."/>
        </authorList>
    </citation>
    <scope>NUCLEOTIDE SEQUENCE [LARGE SCALE GENOMIC DNA]</scope>
    <source>
        <strain evidence="4">N3_P5</strain>
    </source>
</reference>
<dbReference type="GO" id="GO:0015385">
    <property type="term" value="F:sodium:proton antiporter activity"/>
    <property type="evidence" value="ECO:0007669"/>
    <property type="project" value="TreeGrafter"/>
</dbReference>
<sequence>MSLVFEWLSALFLFAGGVLCITGGVGILRMPDFFARVHAAGVTETLAAPLLLIGLMLQMEWSMDLVKVLMILVFILATNPTASHAMAKAALHGGQKPLVSDSDGAQTGGASSNN</sequence>
<evidence type="ECO:0000256" key="2">
    <source>
        <dbReference type="SAM" id="Phobius"/>
    </source>
</evidence>
<dbReference type="EMBL" id="MUIE01000274">
    <property type="protein sequence ID" value="OQX33700.1"/>
    <property type="molecule type" value="Genomic_DNA"/>
</dbReference>
<dbReference type="AlphaFoldDB" id="A0A657PVB4"/>
<gene>
    <name evidence="3" type="ORF">B0D84_04285</name>
    <name evidence="4" type="ORF">C3L24_04505</name>
</gene>
<keyword evidence="2" id="KW-0472">Membrane</keyword>
<feature type="transmembrane region" description="Helical" evidence="2">
    <location>
        <begin position="65"/>
        <end position="82"/>
    </location>
</feature>
<dbReference type="InterPro" id="IPR005133">
    <property type="entry name" value="PhaG_MnhG_YufB"/>
</dbReference>
<accession>A0A657PVB4</accession>
<feature type="compositionally biased region" description="Polar residues" evidence="1">
    <location>
        <begin position="103"/>
        <end position="114"/>
    </location>
</feature>
<comment type="caution">
    <text evidence="3">The sequence shown here is derived from an EMBL/GenBank/DDBJ whole genome shotgun (WGS) entry which is preliminary data.</text>
</comment>
<dbReference type="Pfam" id="PF03334">
    <property type="entry name" value="PhaG_MnhG_YufB"/>
    <property type="match status" value="1"/>
</dbReference>
<proteinExistence type="predicted"/>
<evidence type="ECO:0000313" key="3">
    <source>
        <dbReference type="EMBL" id="OQX33700.1"/>
    </source>
</evidence>
<keyword evidence="2" id="KW-0812">Transmembrane</keyword>
<feature type="region of interest" description="Disordered" evidence="1">
    <location>
        <begin position="95"/>
        <end position="114"/>
    </location>
</feature>
<evidence type="ECO:0000313" key="4">
    <source>
        <dbReference type="EMBL" id="PUE03576.1"/>
    </source>
</evidence>
<dbReference type="Proteomes" id="UP000250928">
    <property type="component" value="Unassembled WGS sequence"/>
</dbReference>
<keyword evidence="5" id="KW-1185">Reference proteome</keyword>